<evidence type="ECO:0000313" key="2">
    <source>
        <dbReference type="Proteomes" id="UP000075230"/>
    </source>
</evidence>
<reference evidence="1 2" key="1">
    <citation type="journal article" date="2016" name="DNA Res.">
        <title>Genome sequence of Aspergillus luchuensis NBRC 4314.</title>
        <authorList>
            <person name="Yamada O."/>
            <person name="Machida M."/>
            <person name="Hosoyama A."/>
            <person name="Goto M."/>
            <person name="Takahashi T."/>
            <person name="Futagami T."/>
            <person name="Yamagata Y."/>
            <person name="Takeuchi M."/>
            <person name="Kobayashi T."/>
            <person name="Koike H."/>
            <person name="Abe K."/>
            <person name="Asai K."/>
            <person name="Arita M."/>
            <person name="Fujita N."/>
            <person name="Fukuda K."/>
            <person name="Higa K."/>
            <person name="Horikawa H."/>
            <person name="Ishikawa T."/>
            <person name="Jinno K."/>
            <person name="Kato Y."/>
            <person name="Kirimura K."/>
            <person name="Mizutani O."/>
            <person name="Nakasone K."/>
            <person name="Sano M."/>
            <person name="Shiraishi Y."/>
            <person name="Tsukahara M."/>
            <person name="Gomi K."/>
        </authorList>
    </citation>
    <scope>NUCLEOTIDE SEQUENCE [LARGE SCALE GENOMIC DNA]</scope>
    <source>
        <strain evidence="1 2">RIB 2604</strain>
    </source>
</reference>
<dbReference type="AlphaFoldDB" id="A0A146FBI2"/>
<name>A0A146FBI2_ASPKA</name>
<dbReference type="EMBL" id="BCWF01000017">
    <property type="protein sequence ID" value="GAT23009.1"/>
    <property type="molecule type" value="Genomic_DNA"/>
</dbReference>
<accession>A0A146FBI2</accession>
<protein>
    <submittedName>
        <fullName evidence="1">Uncharacterized protein</fullName>
    </submittedName>
</protein>
<reference evidence="2" key="2">
    <citation type="submission" date="2016-02" db="EMBL/GenBank/DDBJ databases">
        <title>Genome sequencing of Aspergillus luchuensis NBRC 4314.</title>
        <authorList>
            <person name="Yamada O."/>
        </authorList>
    </citation>
    <scope>NUCLEOTIDE SEQUENCE [LARGE SCALE GENOMIC DNA]</scope>
    <source>
        <strain evidence="2">RIB 2604</strain>
    </source>
</reference>
<gene>
    <name evidence="1" type="ORF">RIB2604_01701450</name>
</gene>
<comment type="caution">
    <text evidence="1">The sequence shown here is derived from an EMBL/GenBank/DDBJ whole genome shotgun (WGS) entry which is preliminary data.</text>
</comment>
<sequence>MTPAASPPGGRNAHLGATLCSDPCSGYLDRGATTLGLAFWTPVNVVCCTILARGAATVQMPGMMGLWFREIGDRAVPAGEGRPPLFTIE</sequence>
<proteinExistence type="predicted"/>
<evidence type="ECO:0000313" key="1">
    <source>
        <dbReference type="EMBL" id="GAT23009.1"/>
    </source>
</evidence>
<dbReference type="Proteomes" id="UP000075230">
    <property type="component" value="Unassembled WGS sequence"/>
</dbReference>
<organism evidence="1 2">
    <name type="scientific">Aspergillus kawachii</name>
    <name type="common">White koji mold</name>
    <name type="synonym">Aspergillus awamori var. kawachi</name>
    <dbReference type="NCBI Taxonomy" id="1069201"/>
    <lineage>
        <taxon>Eukaryota</taxon>
        <taxon>Fungi</taxon>
        <taxon>Dikarya</taxon>
        <taxon>Ascomycota</taxon>
        <taxon>Pezizomycotina</taxon>
        <taxon>Eurotiomycetes</taxon>
        <taxon>Eurotiomycetidae</taxon>
        <taxon>Eurotiales</taxon>
        <taxon>Aspergillaceae</taxon>
        <taxon>Aspergillus</taxon>
        <taxon>Aspergillus subgen. Circumdati</taxon>
    </lineage>
</organism>